<proteinExistence type="predicted"/>
<dbReference type="Proteomes" id="UP000828048">
    <property type="component" value="Chromosome 2"/>
</dbReference>
<sequence length="143" mass="15872">MAMKCRKERHMATMAIGIMGKVDVVDSIMQVSKCRLASELGFLENVIVGNALIDMYAKCSHLDGALCAFNVEILAIPSAFDCLKLHCFMYLNMSLPLQNHYMTDGMGSLHFEVLMGGVRTANDPWSVYCVSVLSSLWMLLDIV</sequence>
<name>A0ACB7WZU4_9ERIC</name>
<keyword evidence="2" id="KW-1185">Reference proteome</keyword>
<evidence type="ECO:0000313" key="2">
    <source>
        <dbReference type="Proteomes" id="UP000828048"/>
    </source>
</evidence>
<gene>
    <name evidence="1" type="ORF">Vadar_011308</name>
</gene>
<organism evidence="1 2">
    <name type="scientific">Vaccinium darrowii</name>
    <dbReference type="NCBI Taxonomy" id="229202"/>
    <lineage>
        <taxon>Eukaryota</taxon>
        <taxon>Viridiplantae</taxon>
        <taxon>Streptophyta</taxon>
        <taxon>Embryophyta</taxon>
        <taxon>Tracheophyta</taxon>
        <taxon>Spermatophyta</taxon>
        <taxon>Magnoliopsida</taxon>
        <taxon>eudicotyledons</taxon>
        <taxon>Gunneridae</taxon>
        <taxon>Pentapetalae</taxon>
        <taxon>asterids</taxon>
        <taxon>Ericales</taxon>
        <taxon>Ericaceae</taxon>
        <taxon>Vaccinioideae</taxon>
        <taxon>Vaccinieae</taxon>
        <taxon>Vaccinium</taxon>
    </lineage>
</organism>
<evidence type="ECO:0000313" key="1">
    <source>
        <dbReference type="EMBL" id="KAH7833946.1"/>
    </source>
</evidence>
<accession>A0ACB7WZU4</accession>
<protein>
    <submittedName>
        <fullName evidence="1">Uncharacterized protein</fullName>
    </submittedName>
</protein>
<dbReference type="EMBL" id="CM037152">
    <property type="protein sequence ID" value="KAH7833946.1"/>
    <property type="molecule type" value="Genomic_DNA"/>
</dbReference>
<comment type="caution">
    <text evidence="1">The sequence shown here is derived from an EMBL/GenBank/DDBJ whole genome shotgun (WGS) entry which is preliminary data.</text>
</comment>
<reference evidence="1 2" key="1">
    <citation type="journal article" date="2021" name="Hortic Res">
        <title>High-quality reference genome and annotation aids understanding of berry development for evergreen blueberry (Vaccinium darrowii).</title>
        <authorList>
            <person name="Yu J."/>
            <person name="Hulse-Kemp A.M."/>
            <person name="Babiker E."/>
            <person name="Staton M."/>
        </authorList>
    </citation>
    <scope>NUCLEOTIDE SEQUENCE [LARGE SCALE GENOMIC DNA]</scope>
    <source>
        <strain evidence="2">cv. NJ 8807/NJ 8810</strain>
        <tissue evidence="1">Young leaf</tissue>
    </source>
</reference>